<comment type="caution">
    <text evidence="2">The sequence shown here is derived from an EMBL/GenBank/DDBJ whole genome shotgun (WGS) entry which is preliminary data.</text>
</comment>
<name>A0AAE3ZUM8_9ACTN</name>
<reference evidence="2 3" key="1">
    <citation type="submission" date="2023-07" db="EMBL/GenBank/DDBJ databases">
        <title>Sequencing the genomes of 1000 actinobacteria strains.</title>
        <authorList>
            <person name="Klenk H.-P."/>
        </authorList>
    </citation>
    <scope>NUCLEOTIDE SEQUENCE [LARGE SCALE GENOMIC DNA]</scope>
    <source>
        <strain evidence="2 3">DSM 44711</strain>
    </source>
</reference>
<protein>
    <submittedName>
        <fullName evidence="2">Uncharacterized protein</fullName>
    </submittedName>
</protein>
<sequence length="39" mass="4572">MRKPIQSLARMMADRTRERYEILMIALVVCVMHLPVVIS</sequence>
<gene>
    <name evidence="2" type="ORF">J2S44_004445</name>
</gene>
<evidence type="ECO:0000256" key="1">
    <source>
        <dbReference type="SAM" id="Phobius"/>
    </source>
</evidence>
<proteinExistence type="predicted"/>
<evidence type="ECO:0000313" key="3">
    <source>
        <dbReference type="Proteomes" id="UP001183629"/>
    </source>
</evidence>
<dbReference type="AlphaFoldDB" id="A0AAE3ZUM8"/>
<organism evidence="2 3">
    <name type="scientific">Catenuloplanes niger</name>
    <dbReference type="NCBI Taxonomy" id="587534"/>
    <lineage>
        <taxon>Bacteria</taxon>
        <taxon>Bacillati</taxon>
        <taxon>Actinomycetota</taxon>
        <taxon>Actinomycetes</taxon>
        <taxon>Micromonosporales</taxon>
        <taxon>Micromonosporaceae</taxon>
        <taxon>Catenuloplanes</taxon>
    </lineage>
</organism>
<evidence type="ECO:0000313" key="2">
    <source>
        <dbReference type="EMBL" id="MDR7324195.1"/>
    </source>
</evidence>
<accession>A0AAE3ZUM8</accession>
<keyword evidence="1" id="KW-0812">Transmembrane</keyword>
<dbReference type="Proteomes" id="UP001183629">
    <property type="component" value="Unassembled WGS sequence"/>
</dbReference>
<feature type="transmembrane region" description="Helical" evidence="1">
    <location>
        <begin position="20"/>
        <end position="38"/>
    </location>
</feature>
<keyword evidence="3" id="KW-1185">Reference proteome</keyword>
<dbReference type="EMBL" id="JAVDYC010000001">
    <property type="protein sequence ID" value="MDR7324195.1"/>
    <property type="molecule type" value="Genomic_DNA"/>
</dbReference>
<keyword evidence="1" id="KW-0472">Membrane</keyword>
<keyword evidence="1" id="KW-1133">Transmembrane helix</keyword>